<dbReference type="PANTHER" id="PTHR34407">
    <property type="entry name" value="EXPRESSED PROTEIN"/>
    <property type="match status" value="1"/>
</dbReference>
<organism evidence="1 2">
    <name type="scientific">Clostridium neonatale</name>
    <dbReference type="NCBI Taxonomy" id="137838"/>
    <lineage>
        <taxon>Bacteria</taxon>
        <taxon>Bacillati</taxon>
        <taxon>Bacillota</taxon>
        <taxon>Clostridia</taxon>
        <taxon>Eubacteriales</taxon>
        <taxon>Clostridiaceae</taxon>
        <taxon>Clostridium</taxon>
    </lineage>
</organism>
<gene>
    <name evidence="1" type="ORF">CNEO_41732</name>
</gene>
<dbReference type="AlphaFoldDB" id="A0AA86JQG4"/>
<dbReference type="Gene3D" id="3.40.50.1110">
    <property type="entry name" value="SGNH hydrolase"/>
    <property type="match status" value="1"/>
</dbReference>
<dbReference type="Proteomes" id="UP000789738">
    <property type="component" value="Unassembled WGS sequence"/>
</dbReference>
<evidence type="ECO:0000313" key="2">
    <source>
        <dbReference type="Proteomes" id="UP000789738"/>
    </source>
</evidence>
<dbReference type="RefSeq" id="WP_210888390.1">
    <property type="nucleotide sequence ID" value="NZ_CAKJVE010000004.1"/>
</dbReference>
<sequence>MNIAIIGGSITEGAGATSYEKSYVYKLEQYLKDKYRKLNLLNLGAGGTASNFALFRLKRDLGNFKPDIIFVEFAVNDRNYKSMDITIYFEGLIRECSKYTDKIVIIDMPTGMCDACTSIHKKIAYFYNIPIIDVQDVVWRKIGNRETTWTKISIDSIHPNDNGHELYYQIIKEELGNIDFKEIKIKIDCRVISKYKFMNPILIEHDDKQIEYYGSWSEETYNLNDKFKYGAVSYNVDNIVVFKFKGKHLAMMNLLSRDGGKLLCELDEKYRFYIDLFRDSDAYFDTTINLSNLDNTQHTLTMVIDKEKNPKSTGDKVVIGGFLIDLGNKV</sequence>
<dbReference type="EMBL" id="CAKJVE010000004">
    <property type="protein sequence ID" value="CAG9705245.1"/>
    <property type="molecule type" value="Genomic_DNA"/>
</dbReference>
<dbReference type="SUPFAM" id="SSF52266">
    <property type="entry name" value="SGNH hydrolase"/>
    <property type="match status" value="1"/>
</dbReference>
<protein>
    <submittedName>
        <fullName evidence="1">Lipase/acylhydrolase, GDSL family</fullName>
    </submittedName>
</protein>
<dbReference type="PANTHER" id="PTHR34407:SF1">
    <property type="entry name" value="SGNH HYDROLASE-TYPE ESTERASE DOMAIN-CONTAINING PROTEIN"/>
    <property type="match status" value="1"/>
</dbReference>
<dbReference type="Gene3D" id="2.60.120.260">
    <property type="entry name" value="Galactose-binding domain-like"/>
    <property type="match status" value="1"/>
</dbReference>
<accession>A0AA86JQG4</accession>
<reference evidence="1" key="1">
    <citation type="submission" date="2021-10" db="EMBL/GenBank/DDBJ databases">
        <authorList>
            <person name="Mesa V."/>
        </authorList>
    </citation>
    <scope>NUCLEOTIDE SEQUENCE</scope>
    <source>
        <strain evidence="1">CC3_PB</strain>
    </source>
</reference>
<evidence type="ECO:0000313" key="1">
    <source>
        <dbReference type="EMBL" id="CAG9705245.1"/>
    </source>
</evidence>
<dbReference type="CDD" id="cd00229">
    <property type="entry name" value="SGNH_hydrolase"/>
    <property type="match status" value="1"/>
</dbReference>
<comment type="caution">
    <text evidence="1">The sequence shown here is derived from an EMBL/GenBank/DDBJ whole genome shotgun (WGS) entry which is preliminary data.</text>
</comment>
<dbReference type="InterPro" id="IPR013830">
    <property type="entry name" value="SGNH_hydro"/>
</dbReference>
<dbReference type="Pfam" id="PF13472">
    <property type="entry name" value="Lipase_GDSL_2"/>
    <property type="match status" value="1"/>
</dbReference>
<proteinExistence type="predicted"/>
<dbReference type="InterPro" id="IPR036514">
    <property type="entry name" value="SGNH_hydro_sf"/>
</dbReference>
<name>A0AA86JQG4_9CLOT</name>